<dbReference type="RefSeq" id="WP_123813223.1">
    <property type="nucleotide sequence ID" value="NZ_RKQZ01000001.1"/>
</dbReference>
<name>A0A3N4Z1U2_9MICO</name>
<gene>
    <name evidence="2" type="ORF">EDD34_0573</name>
</gene>
<sequence length="88" mass="9382">MNDAHRPLQALSVEVQAFTDLINDVEGKDRGTPTPAPGWSVRHQAAPHPADLDLEGGNDHVRDRMSAAQEYRGDGGPGRQPSGQVATS</sequence>
<dbReference type="OrthoDB" id="5185819at2"/>
<protein>
    <submittedName>
        <fullName evidence="2">Uncharacterized protein</fullName>
    </submittedName>
</protein>
<evidence type="ECO:0000313" key="3">
    <source>
        <dbReference type="Proteomes" id="UP000280501"/>
    </source>
</evidence>
<dbReference type="SUPFAM" id="SSF109854">
    <property type="entry name" value="DinB/YfiT-like putative metalloenzymes"/>
    <property type="match status" value="1"/>
</dbReference>
<dbReference type="AlphaFoldDB" id="A0A3N4Z1U2"/>
<evidence type="ECO:0000256" key="1">
    <source>
        <dbReference type="SAM" id="MobiDB-lite"/>
    </source>
</evidence>
<reference evidence="2 3" key="1">
    <citation type="submission" date="2018-11" db="EMBL/GenBank/DDBJ databases">
        <title>Sequencing the genomes of 1000 actinobacteria strains.</title>
        <authorList>
            <person name="Klenk H.-P."/>
        </authorList>
    </citation>
    <scope>NUCLEOTIDE SEQUENCE [LARGE SCALE GENOMIC DNA]</scope>
    <source>
        <strain evidence="2 3">DSM 15700</strain>
    </source>
</reference>
<accession>A0A3N4Z1U2</accession>
<dbReference type="EMBL" id="RKQZ01000001">
    <property type="protein sequence ID" value="RPF19998.1"/>
    <property type="molecule type" value="Genomic_DNA"/>
</dbReference>
<proteinExistence type="predicted"/>
<organism evidence="2 3">
    <name type="scientific">Myceligenerans xiligouense</name>
    <dbReference type="NCBI Taxonomy" id="253184"/>
    <lineage>
        <taxon>Bacteria</taxon>
        <taxon>Bacillati</taxon>
        <taxon>Actinomycetota</taxon>
        <taxon>Actinomycetes</taxon>
        <taxon>Micrococcales</taxon>
        <taxon>Promicromonosporaceae</taxon>
        <taxon>Myceligenerans</taxon>
    </lineage>
</organism>
<feature type="region of interest" description="Disordered" evidence="1">
    <location>
        <begin position="24"/>
        <end position="88"/>
    </location>
</feature>
<comment type="caution">
    <text evidence="2">The sequence shown here is derived from an EMBL/GenBank/DDBJ whole genome shotgun (WGS) entry which is preliminary data.</text>
</comment>
<evidence type="ECO:0000313" key="2">
    <source>
        <dbReference type="EMBL" id="RPF19998.1"/>
    </source>
</evidence>
<keyword evidence="3" id="KW-1185">Reference proteome</keyword>
<dbReference type="Proteomes" id="UP000280501">
    <property type="component" value="Unassembled WGS sequence"/>
</dbReference>
<dbReference type="InterPro" id="IPR034660">
    <property type="entry name" value="DinB/YfiT-like"/>
</dbReference>